<dbReference type="AlphaFoldDB" id="A0A918LI58"/>
<name>A0A918LI58_9PSEU</name>
<keyword evidence="3" id="KW-1185">Reference proteome</keyword>
<reference evidence="2" key="1">
    <citation type="journal article" date="2014" name="Int. J. Syst. Evol. Microbiol.">
        <title>Complete genome sequence of Corynebacterium casei LMG S-19264T (=DSM 44701T), isolated from a smear-ripened cheese.</title>
        <authorList>
            <consortium name="US DOE Joint Genome Institute (JGI-PGF)"/>
            <person name="Walter F."/>
            <person name="Albersmeier A."/>
            <person name="Kalinowski J."/>
            <person name="Ruckert C."/>
        </authorList>
    </citation>
    <scope>NUCLEOTIDE SEQUENCE</scope>
    <source>
        <strain evidence="2">JCM 3276</strain>
    </source>
</reference>
<reference evidence="2" key="2">
    <citation type="submission" date="2020-09" db="EMBL/GenBank/DDBJ databases">
        <authorList>
            <person name="Sun Q."/>
            <person name="Ohkuma M."/>
        </authorList>
    </citation>
    <scope>NUCLEOTIDE SEQUENCE</scope>
    <source>
        <strain evidence="2">JCM 3276</strain>
    </source>
</reference>
<evidence type="ECO:0000256" key="1">
    <source>
        <dbReference type="SAM" id="Coils"/>
    </source>
</evidence>
<dbReference type="Proteomes" id="UP000660680">
    <property type="component" value="Unassembled WGS sequence"/>
</dbReference>
<dbReference type="EMBL" id="BMRB01000007">
    <property type="protein sequence ID" value="GGS54771.1"/>
    <property type="molecule type" value="Genomic_DNA"/>
</dbReference>
<feature type="coiled-coil region" evidence="1">
    <location>
        <begin position="88"/>
        <end position="209"/>
    </location>
</feature>
<accession>A0A918LI58</accession>
<dbReference type="RefSeq" id="WP_189213727.1">
    <property type="nucleotide sequence ID" value="NZ_BMRB01000007.1"/>
</dbReference>
<evidence type="ECO:0000313" key="3">
    <source>
        <dbReference type="Proteomes" id="UP000660680"/>
    </source>
</evidence>
<organism evidence="2 3">
    <name type="scientific">Actinokineospora fastidiosa</name>
    <dbReference type="NCBI Taxonomy" id="1816"/>
    <lineage>
        <taxon>Bacteria</taxon>
        <taxon>Bacillati</taxon>
        <taxon>Actinomycetota</taxon>
        <taxon>Actinomycetes</taxon>
        <taxon>Pseudonocardiales</taxon>
        <taxon>Pseudonocardiaceae</taxon>
        <taxon>Actinokineospora</taxon>
    </lineage>
</organism>
<proteinExistence type="predicted"/>
<comment type="caution">
    <text evidence="2">The sequence shown here is derived from an EMBL/GenBank/DDBJ whole genome shotgun (WGS) entry which is preliminary data.</text>
</comment>
<keyword evidence="1" id="KW-0175">Coiled coil</keyword>
<gene>
    <name evidence="2" type="ORF">GCM10010171_57400</name>
</gene>
<protein>
    <submittedName>
        <fullName evidence="2">Uncharacterized protein</fullName>
    </submittedName>
</protein>
<evidence type="ECO:0000313" key="2">
    <source>
        <dbReference type="EMBL" id="GGS54771.1"/>
    </source>
</evidence>
<sequence length="313" mass="33851">MTDEPRAVLLAAATEGDDALAALTVLRHAMAWASTAIGTAVSPPPGDTEALELVIALDDALTEADALVDGVPALVDAAVAGVAVADHLDTQARRLAELADRVAVARRERDALSAVSAELTACGAEHERIEAELANLRRLRRLADALPDIRAERDRLAARVRELTSETADAEKALADTAETAVRLSEQQLADLDTRARELLEKLRGTETAWAELRERMADDDARLRAKDAEYAKLRAERADQVAALRAHAAIDADLAERLSSATEGSLPDRVRTMLSDAQMMIDEVDAALGDTLARYDRFVEDHSKVLPWRDQS</sequence>